<proteinExistence type="predicted"/>
<evidence type="ECO:0000313" key="2">
    <source>
        <dbReference type="Proteomes" id="UP000215223"/>
    </source>
</evidence>
<protein>
    <submittedName>
        <fullName evidence="1">Uncharacterized protein</fullName>
    </submittedName>
</protein>
<gene>
    <name evidence="1" type="ORF">CFP71_21460</name>
</gene>
<accession>A0A229S4A5</accession>
<dbReference type="OrthoDB" id="3616383at2"/>
<keyword evidence="2" id="KW-1185">Reference proteome</keyword>
<comment type="caution">
    <text evidence="1">The sequence shown here is derived from an EMBL/GenBank/DDBJ whole genome shotgun (WGS) entry which is preliminary data.</text>
</comment>
<dbReference type="EMBL" id="NMQT01000073">
    <property type="protein sequence ID" value="OXM53782.1"/>
    <property type="molecule type" value="Genomic_DNA"/>
</dbReference>
<dbReference type="RefSeq" id="WP_093935652.1">
    <property type="nucleotide sequence ID" value="NZ_NMQT01000073.1"/>
</dbReference>
<evidence type="ECO:0000313" key="1">
    <source>
        <dbReference type="EMBL" id="OXM53782.1"/>
    </source>
</evidence>
<dbReference type="Proteomes" id="UP000215223">
    <property type="component" value="Unassembled WGS sequence"/>
</dbReference>
<organism evidence="1 2">
    <name type="scientific">Amycolatopsis thailandensis</name>
    <dbReference type="NCBI Taxonomy" id="589330"/>
    <lineage>
        <taxon>Bacteria</taxon>
        <taxon>Bacillati</taxon>
        <taxon>Actinomycetota</taxon>
        <taxon>Actinomycetes</taxon>
        <taxon>Pseudonocardiales</taxon>
        <taxon>Pseudonocardiaceae</taxon>
        <taxon>Amycolatopsis</taxon>
    </lineage>
</organism>
<sequence length="178" mass="18299">MPQPPGSGTLADQIRALANRLDELARAKPNLPACVVRLTGDANLAAGADTFAQLGWSATHDPLAQFVTGAAGVPAYIQIARAGYYRVHFHSAVTGANAVAAAKVSTSGSNVGNSIATDAAPIVQAGSDGAVLDALRSRIYLNSGDKLYWSNWCNAAATVKGSLFGVPTEISVQYVSAQ</sequence>
<reference evidence="1 2" key="1">
    <citation type="submission" date="2017-07" db="EMBL/GenBank/DDBJ databases">
        <title>Amycolatopsis thailandensis Genome sequencing and assembly.</title>
        <authorList>
            <person name="Kaur N."/>
            <person name="Mayilraj S."/>
        </authorList>
    </citation>
    <scope>NUCLEOTIDE SEQUENCE [LARGE SCALE GENOMIC DNA]</scope>
    <source>
        <strain evidence="1 2">JCM 16380</strain>
    </source>
</reference>
<dbReference type="AlphaFoldDB" id="A0A229S4A5"/>
<name>A0A229S4A5_9PSEU</name>